<proteinExistence type="predicted"/>
<evidence type="ECO:0000313" key="2">
    <source>
        <dbReference type="Proteomes" id="UP000799755"/>
    </source>
</evidence>
<accession>A0ACB6QDG7</accession>
<evidence type="ECO:0000313" key="1">
    <source>
        <dbReference type="EMBL" id="KAF2464942.1"/>
    </source>
</evidence>
<name>A0ACB6QDG7_9PLEO</name>
<dbReference type="Proteomes" id="UP000799755">
    <property type="component" value="Unassembled WGS sequence"/>
</dbReference>
<protein>
    <submittedName>
        <fullName evidence="1">Uncharacterized protein</fullName>
    </submittedName>
</protein>
<dbReference type="EMBL" id="MU003533">
    <property type="protein sequence ID" value="KAF2464942.1"/>
    <property type="molecule type" value="Genomic_DNA"/>
</dbReference>
<sequence length="604" mass="67738">MQVGDDASASNIEDPKATSQLRKSKRVQQSRNTSLPAAVRRTKEPGALSSSSELPLHTTQKRAAPLNDQINGREEECEVDSHIETTASYNASSTDSRDLSGHVCLCQLEPKIPRPRNAFILYRQHHQHAIVARNPGLANPEISKIIGEQWKAENEDQKKVWQDLAQEEKARHHEQYPNYRYQPRRLGKPSPLPLNSSGQHTAVDKYRCRRCSGRSIKTPTSPFLSSGSTPTLPPLTSGDIAPTPCFMPSMSNLSLESPAHYRRRPNPSNFSNTQVPLTPSETAIYNPISPDLKRRRHNHSTSSNGRRVEDVHFSSTRCDSLHPISHQARQSSPNTVAMPPPCTPRKRSVDLNVLVPNQHDQSRSVEAMVMSVPYATKIKVLGRITPPLKDPGPTSPAIRVRGAILAVEGDDITAIKELVEWLKEFLAKDQEYSPRIAEPPKNPSDDQKEVIYEEYLDLVKEWHAKSREMIQFITTPVSSESNKDSQTPSRDTSIKPVVILPTYQLRASDTYTSRIPIQDAYSPTDHWQWMATLWRGTVGPDLTIYVQSSESKETPPKGKLVELNEEVRCLTVKKDKMSPFEEGALRRVGFEVSEWIRGIGSKSG</sequence>
<reference evidence="1" key="1">
    <citation type="journal article" date="2020" name="Stud. Mycol.">
        <title>101 Dothideomycetes genomes: a test case for predicting lifestyles and emergence of pathogens.</title>
        <authorList>
            <person name="Haridas S."/>
            <person name="Albert R."/>
            <person name="Binder M."/>
            <person name="Bloem J."/>
            <person name="Labutti K."/>
            <person name="Salamov A."/>
            <person name="Andreopoulos B."/>
            <person name="Baker S."/>
            <person name="Barry K."/>
            <person name="Bills G."/>
            <person name="Bluhm B."/>
            <person name="Cannon C."/>
            <person name="Castanera R."/>
            <person name="Culley D."/>
            <person name="Daum C."/>
            <person name="Ezra D."/>
            <person name="Gonzalez J."/>
            <person name="Henrissat B."/>
            <person name="Kuo A."/>
            <person name="Liang C."/>
            <person name="Lipzen A."/>
            <person name="Lutzoni F."/>
            <person name="Magnuson J."/>
            <person name="Mondo S."/>
            <person name="Nolan M."/>
            <person name="Ohm R."/>
            <person name="Pangilinan J."/>
            <person name="Park H.-J."/>
            <person name="Ramirez L."/>
            <person name="Alfaro M."/>
            <person name="Sun H."/>
            <person name="Tritt A."/>
            <person name="Yoshinaga Y."/>
            <person name="Zwiers L.-H."/>
            <person name="Turgeon B."/>
            <person name="Goodwin S."/>
            <person name="Spatafora J."/>
            <person name="Crous P."/>
            <person name="Grigoriev I."/>
        </authorList>
    </citation>
    <scope>NUCLEOTIDE SEQUENCE</scope>
    <source>
        <strain evidence="1">ATCC 200398</strain>
    </source>
</reference>
<gene>
    <name evidence="1" type="ORF">BDR25DRAFT_241442</name>
</gene>
<keyword evidence="2" id="KW-1185">Reference proteome</keyword>
<comment type="caution">
    <text evidence="1">The sequence shown here is derived from an EMBL/GenBank/DDBJ whole genome shotgun (WGS) entry which is preliminary data.</text>
</comment>
<organism evidence="1 2">
    <name type="scientific">Lindgomyces ingoldianus</name>
    <dbReference type="NCBI Taxonomy" id="673940"/>
    <lineage>
        <taxon>Eukaryota</taxon>
        <taxon>Fungi</taxon>
        <taxon>Dikarya</taxon>
        <taxon>Ascomycota</taxon>
        <taxon>Pezizomycotina</taxon>
        <taxon>Dothideomycetes</taxon>
        <taxon>Pleosporomycetidae</taxon>
        <taxon>Pleosporales</taxon>
        <taxon>Lindgomycetaceae</taxon>
        <taxon>Lindgomyces</taxon>
    </lineage>
</organism>